<keyword evidence="2" id="KW-1185">Reference proteome</keyword>
<reference evidence="1 2" key="2">
    <citation type="journal article" date="2022" name="Mol. Ecol. Resour.">
        <title>The genomes of chicory, endive, great burdock and yacon provide insights into Asteraceae paleo-polyploidization history and plant inulin production.</title>
        <authorList>
            <person name="Fan W."/>
            <person name="Wang S."/>
            <person name="Wang H."/>
            <person name="Wang A."/>
            <person name="Jiang F."/>
            <person name="Liu H."/>
            <person name="Zhao H."/>
            <person name="Xu D."/>
            <person name="Zhang Y."/>
        </authorList>
    </citation>
    <scope>NUCLEOTIDE SEQUENCE [LARGE SCALE GENOMIC DNA]</scope>
    <source>
        <strain evidence="2">cv. Punajuju</strain>
        <tissue evidence="1">Leaves</tissue>
    </source>
</reference>
<protein>
    <submittedName>
        <fullName evidence="1">Uncharacterized protein</fullName>
    </submittedName>
</protein>
<evidence type="ECO:0000313" key="1">
    <source>
        <dbReference type="EMBL" id="KAI3710393.1"/>
    </source>
</evidence>
<dbReference type="EMBL" id="CM042015">
    <property type="protein sequence ID" value="KAI3710393.1"/>
    <property type="molecule type" value="Genomic_DNA"/>
</dbReference>
<gene>
    <name evidence="1" type="ORF">L2E82_40173</name>
</gene>
<organism evidence="1 2">
    <name type="scientific">Cichorium intybus</name>
    <name type="common">Chicory</name>
    <dbReference type="NCBI Taxonomy" id="13427"/>
    <lineage>
        <taxon>Eukaryota</taxon>
        <taxon>Viridiplantae</taxon>
        <taxon>Streptophyta</taxon>
        <taxon>Embryophyta</taxon>
        <taxon>Tracheophyta</taxon>
        <taxon>Spermatophyta</taxon>
        <taxon>Magnoliopsida</taxon>
        <taxon>eudicotyledons</taxon>
        <taxon>Gunneridae</taxon>
        <taxon>Pentapetalae</taxon>
        <taxon>asterids</taxon>
        <taxon>campanulids</taxon>
        <taxon>Asterales</taxon>
        <taxon>Asteraceae</taxon>
        <taxon>Cichorioideae</taxon>
        <taxon>Cichorieae</taxon>
        <taxon>Cichoriinae</taxon>
        <taxon>Cichorium</taxon>
    </lineage>
</organism>
<accession>A0ACB9AL14</accession>
<name>A0ACB9AL14_CICIN</name>
<reference evidence="2" key="1">
    <citation type="journal article" date="2022" name="Mol. Ecol. Resour.">
        <title>The genomes of chicory, endive, great burdock and yacon provide insights into Asteraceae palaeo-polyploidization history and plant inulin production.</title>
        <authorList>
            <person name="Fan W."/>
            <person name="Wang S."/>
            <person name="Wang H."/>
            <person name="Wang A."/>
            <person name="Jiang F."/>
            <person name="Liu H."/>
            <person name="Zhao H."/>
            <person name="Xu D."/>
            <person name="Zhang Y."/>
        </authorList>
    </citation>
    <scope>NUCLEOTIDE SEQUENCE [LARGE SCALE GENOMIC DNA]</scope>
    <source>
        <strain evidence="2">cv. Punajuju</strain>
    </source>
</reference>
<proteinExistence type="predicted"/>
<sequence length="146" mass="16817">MLCVPITNMAFFENGSFIEVMIPVKCWLNCYALNVTHVTFFSVWGHCYRQQPVSKSKAFIFKGVLHGPITSQEKRTDNLGPNHFEIEPLNRGDEVSVRCYHSSLEVPYLKRKYDLLSNKHVVGPVGRTYGMVFKGELDEYRVQLID</sequence>
<dbReference type="Proteomes" id="UP001055811">
    <property type="component" value="Linkage Group LG07"/>
</dbReference>
<evidence type="ECO:0000313" key="2">
    <source>
        <dbReference type="Proteomes" id="UP001055811"/>
    </source>
</evidence>
<comment type="caution">
    <text evidence="1">The sequence shown here is derived from an EMBL/GenBank/DDBJ whole genome shotgun (WGS) entry which is preliminary data.</text>
</comment>